<keyword evidence="10" id="KW-0808">Transferase</keyword>
<dbReference type="InterPro" id="IPR002695">
    <property type="entry name" value="PurH-like"/>
</dbReference>
<evidence type="ECO:0000256" key="5">
    <source>
        <dbReference type="ARBA" id="ARBA00007667"/>
    </source>
</evidence>
<dbReference type="CDD" id="cd01421">
    <property type="entry name" value="IMPCH"/>
    <property type="match status" value="1"/>
</dbReference>
<dbReference type="Pfam" id="PF01808">
    <property type="entry name" value="AICARFT_IMPCHas"/>
    <property type="match status" value="1"/>
</dbReference>
<dbReference type="Gene3D" id="3.40.140.20">
    <property type="match status" value="2"/>
</dbReference>
<protein>
    <recommendedName>
        <fullName evidence="8">Bifunctional purine biosynthesis protein ATIC</fullName>
        <ecNumber evidence="6">2.1.2.3</ecNumber>
        <ecNumber evidence="7">3.5.4.10</ecNumber>
    </recommendedName>
    <alternativeName>
        <fullName evidence="14">AICAR transformylase/inosine monophosphate cyclohydrolase</fullName>
    </alternativeName>
</protein>
<comment type="similarity">
    <text evidence="5">Belongs to the PurH family.</text>
</comment>
<comment type="catalytic activity">
    <reaction evidence="17">
        <text>IMP + H2O = 5-formamido-1-(5-phospho-D-ribosyl)imidazole-4-carboxamide</text>
        <dbReference type="Rhea" id="RHEA:18445"/>
        <dbReference type="ChEBI" id="CHEBI:15377"/>
        <dbReference type="ChEBI" id="CHEBI:58053"/>
        <dbReference type="ChEBI" id="CHEBI:58467"/>
        <dbReference type="EC" id="3.5.4.10"/>
    </reaction>
    <physiologicalReaction direction="right-to-left" evidence="17">
        <dbReference type="Rhea" id="RHEA:18447"/>
    </physiologicalReaction>
</comment>
<evidence type="ECO:0000256" key="18">
    <source>
        <dbReference type="ARBA" id="ARBA00053070"/>
    </source>
</evidence>
<comment type="catalytic activity">
    <reaction evidence="16">
        <text>(6R)-10-formyltetrahydrofolate + 5-amino-1-(5-phospho-beta-D-ribosyl)imidazole-4-carboxamide = 5-formamido-1-(5-phospho-D-ribosyl)imidazole-4-carboxamide + (6S)-5,6,7,8-tetrahydrofolate</text>
        <dbReference type="Rhea" id="RHEA:22192"/>
        <dbReference type="ChEBI" id="CHEBI:57453"/>
        <dbReference type="ChEBI" id="CHEBI:58467"/>
        <dbReference type="ChEBI" id="CHEBI:58475"/>
        <dbReference type="ChEBI" id="CHEBI:195366"/>
        <dbReference type="EC" id="2.1.2.3"/>
    </reaction>
    <physiologicalReaction direction="left-to-right" evidence="16">
        <dbReference type="Rhea" id="RHEA:22193"/>
    </physiologicalReaction>
</comment>
<organism evidence="20 21">
    <name type="scientific">Salmo trutta</name>
    <name type="common">Brown trout</name>
    <dbReference type="NCBI Taxonomy" id="8032"/>
    <lineage>
        <taxon>Eukaryota</taxon>
        <taxon>Metazoa</taxon>
        <taxon>Chordata</taxon>
        <taxon>Craniata</taxon>
        <taxon>Vertebrata</taxon>
        <taxon>Euteleostomi</taxon>
        <taxon>Actinopterygii</taxon>
        <taxon>Neopterygii</taxon>
        <taxon>Teleostei</taxon>
        <taxon>Protacanthopterygii</taxon>
        <taxon>Salmoniformes</taxon>
        <taxon>Salmonidae</taxon>
        <taxon>Salmoninae</taxon>
        <taxon>Salmo</taxon>
    </lineage>
</organism>
<dbReference type="InterPro" id="IPR024051">
    <property type="entry name" value="AICAR_Tfase_dup_dom_sf"/>
</dbReference>
<evidence type="ECO:0000256" key="9">
    <source>
        <dbReference type="ARBA" id="ARBA00022490"/>
    </source>
</evidence>
<dbReference type="EC" id="2.1.2.3" evidence="6"/>
<evidence type="ECO:0000313" key="20">
    <source>
        <dbReference type="Ensembl" id="ENSSTUP00000044692.1"/>
    </source>
</evidence>
<evidence type="ECO:0000256" key="7">
    <source>
        <dbReference type="ARBA" id="ARBA00012712"/>
    </source>
</evidence>
<evidence type="ECO:0000313" key="21">
    <source>
        <dbReference type="Proteomes" id="UP000472277"/>
    </source>
</evidence>
<dbReference type="InterPro" id="IPR036914">
    <property type="entry name" value="MGS-like_dom_sf"/>
</dbReference>
<reference evidence="20" key="1">
    <citation type="submission" date="2025-08" db="UniProtKB">
        <authorList>
            <consortium name="Ensembl"/>
        </authorList>
    </citation>
    <scope>IDENTIFICATION</scope>
</reference>
<dbReference type="FunFam" id="3.40.140.20:FF:000003">
    <property type="entry name" value="Bifunctional purine biosynthesis protein"/>
    <property type="match status" value="1"/>
</dbReference>
<dbReference type="InterPro" id="IPR011607">
    <property type="entry name" value="MGS-like_dom"/>
</dbReference>
<dbReference type="SMART" id="SM00851">
    <property type="entry name" value="MGS"/>
    <property type="match status" value="1"/>
</dbReference>
<dbReference type="Gene3D" id="1.10.287.440">
    <property type="match status" value="1"/>
</dbReference>
<dbReference type="AlphaFoldDB" id="A0A673ZD47"/>
<evidence type="ECO:0000256" key="15">
    <source>
        <dbReference type="ARBA" id="ARBA00046691"/>
    </source>
</evidence>
<evidence type="ECO:0000256" key="12">
    <source>
        <dbReference type="ARBA" id="ARBA00022801"/>
    </source>
</evidence>
<keyword evidence="12" id="KW-0378">Hydrolase</keyword>
<dbReference type="PROSITE" id="PS51855">
    <property type="entry name" value="MGS"/>
    <property type="match status" value="1"/>
</dbReference>
<dbReference type="GO" id="GO:0005829">
    <property type="term" value="C:cytosol"/>
    <property type="evidence" value="ECO:0007669"/>
    <property type="project" value="UniProtKB-SubCell"/>
</dbReference>
<name>A0A673ZD47_SALTR</name>
<dbReference type="GO" id="GO:0003937">
    <property type="term" value="F:IMP cyclohydrolase activity"/>
    <property type="evidence" value="ECO:0007669"/>
    <property type="project" value="UniProtKB-EC"/>
</dbReference>
<sequence>MACSELALLSVSDKSGLLDFAKRLVNVGLSLVASGGTAKTLRDAGLAVRVVVCNLYPFVKTISNTNVTVEDAVEQIDIGGVTLLRAAAKNHARVTIVCDPADYQLVAVEMEGSEGKDTTLDTRKTLALKAFTHTAQYDEAIADYFRGQYSRGVSQLPLRYGMNPHQAPAQLYTLRPTLPLTVVNGSPGFINLCDALNAWQLVRELKSALGMPAATSFKHVSPAGAAVGVPLSDEEAKVCMVNDMLKYLTPLATAYARARGSDRMSSFGDFIALSDVCDVPTAKIISREVSDGIIAPGYEEEALRILSKKKNGNYCVLQMDPAYEPDEPEVRVLFGLHLKQKRNGAVIDKELFSNVVSKGLSVEALRDLIVASIAVKYTQSNSVCYAKDGQVIGIGAGQQSRIHCTRLAGDKADNWWLRHHPRVLGMRFRSGVKRAEMANAIDQYVSGTIGEGPDLAVWKAMYEEVPEPLDETEKKNWLSSLQAVALSSDAFFPFRDNVDRAKRSGVEYIAAPAGSTADEVVINACNEQGITLVHTNLRLFHH</sequence>
<dbReference type="InterPro" id="IPR016193">
    <property type="entry name" value="Cytidine_deaminase-like"/>
</dbReference>
<evidence type="ECO:0000259" key="19">
    <source>
        <dbReference type="PROSITE" id="PS51855"/>
    </source>
</evidence>
<evidence type="ECO:0000256" key="6">
    <source>
        <dbReference type="ARBA" id="ARBA00012253"/>
    </source>
</evidence>
<evidence type="ECO:0000256" key="1">
    <source>
        <dbReference type="ARBA" id="ARBA00000945"/>
    </source>
</evidence>
<dbReference type="SUPFAM" id="SSF52335">
    <property type="entry name" value="Methylglyoxal synthase-like"/>
    <property type="match status" value="1"/>
</dbReference>
<dbReference type="Pfam" id="PF02142">
    <property type="entry name" value="MGS"/>
    <property type="match status" value="1"/>
</dbReference>
<dbReference type="PIRSF" id="PIRSF000414">
    <property type="entry name" value="AICARFT_IMPCHas"/>
    <property type="match status" value="1"/>
</dbReference>
<keyword evidence="21" id="KW-1185">Reference proteome</keyword>
<dbReference type="GO" id="GO:0006189">
    <property type="term" value="P:'de novo' IMP biosynthetic process"/>
    <property type="evidence" value="ECO:0007669"/>
    <property type="project" value="UniProtKB-UniPathway"/>
</dbReference>
<keyword evidence="9" id="KW-0963">Cytoplasm</keyword>
<keyword evidence="11" id="KW-0658">Purine biosynthesis</keyword>
<dbReference type="SMART" id="SM00798">
    <property type="entry name" value="AICARFT_IMPCHas"/>
    <property type="match status" value="1"/>
</dbReference>
<feature type="domain" description="MGS-like" evidence="19">
    <location>
        <begin position="1"/>
        <end position="98"/>
    </location>
</feature>
<evidence type="ECO:0000256" key="8">
    <source>
        <dbReference type="ARBA" id="ARBA00017905"/>
    </source>
</evidence>
<comment type="pathway">
    <text evidence="3">Purine metabolism; IMP biosynthesis via de novo pathway; IMP from 5-formamido-1-(5-phospho-D-ribosyl)imidazole-4-carboxamide: step 1/1.</text>
</comment>
<evidence type="ECO:0000256" key="16">
    <source>
        <dbReference type="ARBA" id="ARBA00047515"/>
    </source>
</evidence>
<accession>A0A673ZD47</accession>
<evidence type="ECO:0000256" key="2">
    <source>
        <dbReference type="ARBA" id="ARBA00004514"/>
    </source>
</evidence>
<evidence type="ECO:0000256" key="11">
    <source>
        <dbReference type="ARBA" id="ARBA00022755"/>
    </source>
</evidence>
<evidence type="ECO:0000256" key="13">
    <source>
        <dbReference type="ARBA" id="ARBA00023268"/>
    </source>
</evidence>
<dbReference type="Gene3D" id="3.40.50.1380">
    <property type="entry name" value="Methylglyoxal synthase-like domain"/>
    <property type="match status" value="2"/>
</dbReference>
<comment type="pathway">
    <text evidence="4">Purine metabolism; IMP biosynthesis via de novo pathway; 5-formamido-1-(5-phospho-D-ribosyl)imidazole-4-carboxamide from 5-amino-1-(5-phospho-D-ribosyl)imidazole-4-carboxamide (10-formyl THF route): step 1/1.</text>
</comment>
<dbReference type="SUPFAM" id="SSF53927">
    <property type="entry name" value="Cytidine deaminase-like"/>
    <property type="match status" value="1"/>
</dbReference>
<dbReference type="UniPathway" id="UPA00074">
    <property type="reaction ID" value="UER00133"/>
</dbReference>
<comment type="subunit">
    <text evidence="15">Homodimer. Associates with internalized INSR complexes on Golgi/endosomal membranes. Interacts with INSR; ATIC together with PRKAA2/AMPK2 and HACD3/PTPLAD1 is proposed to be part of a signaling network regulating INSR autophosphorylation and endocytosis.</text>
</comment>
<dbReference type="PANTHER" id="PTHR11692">
    <property type="entry name" value="BIFUNCTIONAL PURINE BIOSYNTHESIS PROTEIN PURH"/>
    <property type="match status" value="1"/>
</dbReference>
<keyword evidence="13" id="KW-0511">Multifunctional enzyme</keyword>
<reference evidence="20" key="2">
    <citation type="submission" date="2025-09" db="UniProtKB">
        <authorList>
            <consortium name="Ensembl"/>
        </authorList>
    </citation>
    <scope>IDENTIFICATION</scope>
</reference>
<dbReference type="InterPro" id="IPR024050">
    <property type="entry name" value="AICAR_Tfase_insert_dom_sf"/>
</dbReference>
<dbReference type="Ensembl" id="ENSSTUT00000046650.1">
    <property type="protein sequence ID" value="ENSSTUP00000044692.1"/>
    <property type="gene ID" value="ENSSTUG00000018666.1"/>
</dbReference>
<proteinExistence type="inferred from homology"/>
<dbReference type="EC" id="3.5.4.10" evidence="7"/>
<gene>
    <name evidence="20" type="primary">ATIC</name>
    <name evidence="20" type="synonym">LOC115196400</name>
</gene>
<dbReference type="NCBIfam" id="NF005492">
    <property type="entry name" value="PRK07106.1"/>
    <property type="match status" value="1"/>
</dbReference>
<comment type="catalytic activity">
    <reaction evidence="1">
        <text>10-formyldihydrofolate + 5-amino-1-(5-phospho-beta-D-ribosyl)imidazole-4-carboxamide = 5-formamido-1-(5-phospho-D-ribosyl)imidazole-4-carboxamide + 7,8-dihydrofolate</text>
        <dbReference type="Rhea" id="RHEA:59144"/>
        <dbReference type="ChEBI" id="CHEBI:57451"/>
        <dbReference type="ChEBI" id="CHEBI:57452"/>
        <dbReference type="ChEBI" id="CHEBI:58467"/>
        <dbReference type="ChEBI" id="CHEBI:58475"/>
    </reaction>
    <physiologicalReaction direction="left-to-right" evidence="1">
        <dbReference type="Rhea" id="RHEA:59145"/>
    </physiologicalReaction>
</comment>
<comment type="function">
    <text evidence="18">Bifunctional enzyme that catalyzes the last two steps of purine biosynthesis. Acts as a transformylase that incorporates a formyl group to the AMP analog AICAR (5-amino-1-(5-phospho-beta-D-ribosyl)imidazole-4-carboxamide) to produce the intermediate formyl-AICAR (FAICAR). Can use both 10-formyldihydrofolate and 10-formyltetrahydrofolate as the formyl donor in this reaction. Also catalyzes the cyclization of FAICAR to inosine monophosphate (IMP). Promotes insulin receptor/INSR autophosphorylation and is involved in INSR internalization.</text>
</comment>
<evidence type="ECO:0000256" key="10">
    <source>
        <dbReference type="ARBA" id="ARBA00022679"/>
    </source>
</evidence>
<evidence type="ECO:0000256" key="17">
    <source>
        <dbReference type="ARBA" id="ARBA00048341"/>
    </source>
</evidence>
<dbReference type="Proteomes" id="UP000472277">
    <property type="component" value="Chromosome 6"/>
</dbReference>
<evidence type="ECO:0000256" key="4">
    <source>
        <dbReference type="ARBA" id="ARBA00004954"/>
    </source>
</evidence>
<comment type="subcellular location">
    <subcellularLocation>
        <location evidence="2">Cytoplasm</location>
        <location evidence="2">Cytosol</location>
    </subcellularLocation>
</comment>
<evidence type="ECO:0000256" key="14">
    <source>
        <dbReference type="ARBA" id="ARBA00032307"/>
    </source>
</evidence>
<dbReference type="GeneTree" id="ENSGT00390000004553"/>
<dbReference type="GO" id="GO:0004643">
    <property type="term" value="F:phosphoribosylaminoimidazolecarboxamide formyltransferase activity"/>
    <property type="evidence" value="ECO:0007669"/>
    <property type="project" value="UniProtKB-EC"/>
</dbReference>
<dbReference type="FunFam" id="1.10.287.440:FF:000001">
    <property type="entry name" value="Bifunctional purine biosynthesis protein PURH"/>
    <property type="match status" value="1"/>
</dbReference>
<dbReference type="PANTHER" id="PTHR11692:SF0">
    <property type="entry name" value="BIFUNCTIONAL PURINE BIOSYNTHESIS PROTEIN ATIC"/>
    <property type="match status" value="1"/>
</dbReference>
<evidence type="ECO:0000256" key="3">
    <source>
        <dbReference type="ARBA" id="ARBA00004844"/>
    </source>
</evidence>